<dbReference type="InterPro" id="IPR037764">
    <property type="entry name" value="CEBPZOS"/>
</dbReference>
<dbReference type="PANTHER" id="PTHR38001:SF1">
    <property type="entry name" value="PROTEIN CEBPZOS"/>
    <property type="match status" value="1"/>
</dbReference>
<dbReference type="AlphaFoldDB" id="A0AAD1RGT4"/>
<organism evidence="2 3">
    <name type="scientific">Pelobates cultripes</name>
    <name type="common">Western spadefoot toad</name>
    <dbReference type="NCBI Taxonomy" id="61616"/>
    <lineage>
        <taxon>Eukaryota</taxon>
        <taxon>Metazoa</taxon>
        <taxon>Chordata</taxon>
        <taxon>Craniata</taxon>
        <taxon>Vertebrata</taxon>
        <taxon>Euteleostomi</taxon>
        <taxon>Amphibia</taxon>
        <taxon>Batrachia</taxon>
        <taxon>Anura</taxon>
        <taxon>Pelobatoidea</taxon>
        <taxon>Pelobatidae</taxon>
        <taxon>Pelobates</taxon>
    </lineage>
</organism>
<keyword evidence="1" id="KW-1133">Transmembrane helix</keyword>
<keyword evidence="3" id="KW-1185">Reference proteome</keyword>
<keyword evidence="1" id="KW-0472">Membrane</keyword>
<proteinExistence type="predicted"/>
<reference evidence="2" key="1">
    <citation type="submission" date="2022-03" db="EMBL/GenBank/DDBJ databases">
        <authorList>
            <person name="Alioto T."/>
            <person name="Alioto T."/>
            <person name="Gomez Garrido J."/>
        </authorList>
    </citation>
    <scope>NUCLEOTIDE SEQUENCE</scope>
</reference>
<keyword evidence="1" id="KW-0812">Transmembrane</keyword>
<name>A0AAD1RGT4_PELCU</name>
<gene>
    <name evidence="2" type="ORF">PECUL_23A051501</name>
</gene>
<dbReference type="EMBL" id="OW240913">
    <property type="protein sequence ID" value="CAH2252958.1"/>
    <property type="molecule type" value="Genomic_DNA"/>
</dbReference>
<evidence type="ECO:0000313" key="3">
    <source>
        <dbReference type="Proteomes" id="UP001295444"/>
    </source>
</evidence>
<accession>A0AAD1RGT4</accession>
<evidence type="ECO:0000313" key="2">
    <source>
        <dbReference type="EMBL" id="CAH2252958.1"/>
    </source>
</evidence>
<feature type="transmembrane region" description="Helical" evidence="1">
    <location>
        <begin position="59"/>
        <end position="79"/>
    </location>
</feature>
<sequence>MSVARTIFKGIVLLEVAGVVGAYGVFHKMNSSQDFRYTMNRRFPSVLESKYPFIFSSNCFLYGNCNVLTLVIFAAWAFWKSIAD</sequence>
<evidence type="ECO:0000256" key="1">
    <source>
        <dbReference type="SAM" id="Phobius"/>
    </source>
</evidence>
<dbReference type="PANTHER" id="PTHR38001">
    <property type="entry name" value="PROTEIN CEBPZOS"/>
    <property type="match status" value="1"/>
</dbReference>
<protein>
    <submittedName>
        <fullName evidence="2">Uncharacterized protein</fullName>
    </submittedName>
</protein>
<feature type="transmembrane region" description="Helical" evidence="1">
    <location>
        <begin position="6"/>
        <end position="26"/>
    </location>
</feature>
<dbReference type="Proteomes" id="UP001295444">
    <property type="component" value="Chromosome 02"/>
</dbReference>